<evidence type="ECO:0000313" key="2">
    <source>
        <dbReference type="Proteomes" id="UP000091857"/>
    </source>
</evidence>
<dbReference type="EMBL" id="CM004397">
    <property type="protein sequence ID" value="KAG8643949.1"/>
    <property type="molecule type" value="Genomic_DNA"/>
</dbReference>
<dbReference type="Proteomes" id="UP000091857">
    <property type="component" value="Chromosome 11"/>
</dbReference>
<accession>A0ACB7GW19</accession>
<comment type="caution">
    <text evidence="1">The sequence shown here is derived from an EMBL/GenBank/DDBJ whole genome shotgun (WGS) entry which is preliminary data.</text>
</comment>
<organism evidence="1 2">
    <name type="scientific">Manihot esculenta</name>
    <name type="common">Cassava</name>
    <name type="synonym">Jatropha manihot</name>
    <dbReference type="NCBI Taxonomy" id="3983"/>
    <lineage>
        <taxon>Eukaryota</taxon>
        <taxon>Viridiplantae</taxon>
        <taxon>Streptophyta</taxon>
        <taxon>Embryophyta</taxon>
        <taxon>Tracheophyta</taxon>
        <taxon>Spermatophyta</taxon>
        <taxon>Magnoliopsida</taxon>
        <taxon>eudicotyledons</taxon>
        <taxon>Gunneridae</taxon>
        <taxon>Pentapetalae</taxon>
        <taxon>rosids</taxon>
        <taxon>fabids</taxon>
        <taxon>Malpighiales</taxon>
        <taxon>Euphorbiaceae</taxon>
        <taxon>Crotonoideae</taxon>
        <taxon>Manihoteae</taxon>
        <taxon>Manihot</taxon>
    </lineage>
</organism>
<protein>
    <submittedName>
        <fullName evidence="1">Uncharacterized protein</fullName>
    </submittedName>
</protein>
<keyword evidence="2" id="KW-1185">Reference proteome</keyword>
<sequence length="166" mass="17512">MVAFCTPQYLCELHLAGSGKFGRPGGMPSPLAARLPAAGPLLRMQIAFCVLQCLYKPHLGSRLHICEPHLLAGQLACLPAGLYASEPYLGAGTCALQLPRARAVLHQHCSHEPRFCNAGLVLSSSQQPVSSQLGLALPPVAYQCSSGPTTPPATLPIDAEPQPIRD</sequence>
<gene>
    <name evidence="1" type="ORF">MANES_11G082995v8</name>
</gene>
<reference evidence="2" key="1">
    <citation type="journal article" date="2016" name="Nat. Biotechnol.">
        <title>Sequencing wild and cultivated cassava and related species reveals extensive interspecific hybridization and genetic diversity.</title>
        <authorList>
            <person name="Bredeson J.V."/>
            <person name="Lyons J.B."/>
            <person name="Prochnik S.E."/>
            <person name="Wu G.A."/>
            <person name="Ha C.M."/>
            <person name="Edsinger-Gonzales E."/>
            <person name="Grimwood J."/>
            <person name="Schmutz J."/>
            <person name="Rabbi I.Y."/>
            <person name="Egesi C."/>
            <person name="Nauluvula P."/>
            <person name="Lebot V."/>
            <person name="Ndunguru J."/>
            <person name="Mkamilo G."/>
            <person name="Bart R.S."/>
            <person name="Setter T.L."/>
            <person name="Gleadow R.M."/>
            <person name="Kulakow P."/>
            <person name="Ferguson M.E."/>
            <person name="Rounsley S."/>
            <person name="Rokhsar D.S."/>
        </authorList>
    </citation>
    <scope>NUCLEOTIDE SEQUENCE [LARGE SCALE GENOMIC DNA]</scope>
    <source>
        <strain evidence="2">cv. AM560-2</strain>
    </source>
</reference>
<name>A0ACB7GW19_MANES</name>
<evidence type="ECO:0000313" key="1">
    <source>
        <dbReference type="EMBL" id="KAG8643949.1"/>
    </source>
</evidence>
<proteinExistence type="predicted"/>